<evidence type="ECO:0000313" key="3">
    <source>
        <dbReference type="Proteomes" id="UP000238563"/>
    </source>
</evidence>
<proteinExistence type="predicted"/>
<dbReference type="AlphaFoldDB" id="A0A2S9JE37"/>
<dbReference type="InterPro" id="IPR018964">
    <property type="entry name" value="Phage_phiJL001_Gp84_C"/>
</dbReference>
<dbReference type="RefSeq" id="WP_105736072.1">
    <property type="nucleotide sequence ID" value="NZ_PVBT01000006.1"/>
</dbReference>
<dbReference type="OrthoDB" id="1633386at2"/>
<gene>
    <name evidence="2" type="ORF">C5750_20210</name>
</gene>
<evidence type="ECO:0000259" key="1">
    <source>
        <dbReference type="Pfam" id="PF09356"/>
    </source>
</evidence>
<dbReference type="NCBIfam" id="TIGR02218">
    <property type="entry name" value="phg_TIGR02218"/>
    <property type="match status" value="1"/>
</dbReference>
<dbReference type="Proteomes" id="UP000238563">
    <property type="component" value="Unassembled WGS sequence"/>
</dbReference>
<reference evidence="2 3" key="1">
    <citation type="submission" date="2018-02" db="EMBL/GenBank/DDBJ databases">
        <title>The draft genome of Phyllobacterium myrsinacearum DSM5892.</title>
        <authorList>
            <person name="Li L."/>
            <person name="Liu L."/>
            <person name="Zhang X."/>
            <person name="Wang T."/>
        </authorList>
    </citation>
    <scope>NUCLEOTIDE SEQUENCE [LARGE SCALE GENOMIC DNA]</scope>
    <source>
        <strain evidence="2 3">DSM 5892</strain>
    </source>
</reference>
<dbReference type="Pfam" id="PF09356">
    <property type="entry name" value="Phage_BR0599"/>
    <property type="match status" value="1"/>
</dbReference>
<accession>A0A2S9JE37</accession>
<evidence type="ECO:0000313" key="2">
    <source>
        <dbReference type="EMBL" id="PRD51157.1"/>
    </source>
</evidence>
<protein>
    <recommendedName>
        <fullName evidence="1">Bacteriophage phiJL001 Gp84 C-terminal domain-containing protein</fullName>
    </recommendedName>
</protein>
<dbReference type="InterPro" id="IPR011928">
    <property type="entry name" value="Phage_phiJL001_Gp84"/>
</dbReference>
<sequence>MSHLMPELESHLAGDVTTHCFCWIIRRADEVVLGFTDHDRILNIERVACEPQTGLMASEATSALGLAVDGAEVEGALSSHRIIESDVECGAFDNAHVETFLVNWAAPEQRVLLRRARIGTVTRSGGRFVAELKSSAVDLDRVKGRRITRLCDAEIGDARCGYSGGKENGSVAGVISDRAFLASGLHAAAANWFRNGVLTWDSGGNAGRTNVVTGQETAGNDIRLDLRDSPMPDMRKGDMFSLQPGCDKSFGTCKTKFSNAANFRGFPHLPGNDAAYNYADGSGNFDGGVLVP</sequence>
<dbReference type="EMBL" id="PVBT01000006">
    <property type="protein sequence ID" value="PRD51157.1"/>
    <property type="molecule type" value="Genomic_DNA"/>
</dbReference>
<organism evidence="2 3">
    <name type="scientific">Phyllobacterium myrsinacearum</name>
    <dbReference type="NCBI Taxonomy" id="28101"/>
    <lineage>
        <taxon>Bacteria</taxon>
        <taxon>Pseudomonadati</taxon>
        <taxon>Pseudomonadota</taxon>
        <taxon>Alphaproteobacteria</taxon>
        <taxon>Hyphomicrobiales</taxon>
        <taxon>Phyllobacteriaceae</taxon>
        <taxon>Phyllobacterium</taxon>
    </lineage>
</organism>
<dbReference type="Pfam" id="PF09931">
    <property type="entry name" value="Phage_phiJL001_Gp84_N"/>
    <property type="match status" value="1"/>
</dbReference>
<keyword evidence="3" id="KW-1185">Reference proteome</keyword>
<name>A0A2S9JE37_9HYPH</name>
<comment type="caution">
    <text evidence="2">The sequence shown here is derived from an EMBL/GenBank/DDBJ whole genome shotgun (WGS) entry which is preliminary data.</text>
</comment>
<feature type="domain" description="Bacteriophage phiJL001 Gp84 C-terminal" evidence="1">
    <location>
        <begin position="191"/>
        <end position="273"/>
    </location>
</feature>